<gene>
    <name evidence="1" type="ORF">IFT41_24255</name>
</gene>
<accession>A0ACC5PW06</accession>
<comment type="caution">
    <text evidence="1">The sequence shown here is derived from an EMBL/GenBank/DDBJ whole genome shotgun (WGS) entry which is preliminary data.</text>
</comment>
<keyword evidence="2" id="KW-1185">Reference proteome</keyword>
<protein>
    <submittedName>
        <fullName evidence="1">Tail fiber assembly protein</fullName>
    </submittedName>
</protein>
<reference evidence="1 2" key="1">
    <citation type="journal article" date="2020" name="FEMS Microbiol. Ecol.">
        <title>Temporal dynamics of bacterial communities during seed development and maturation.</title>
        <authorList>
            <person name="Chesneau G."/>
            <person name="Torres-Cortes G."/>
            <person name="Briand M."/>
            <person name="Darrasse A."/>
            <person name="Preveaux A."/>
            <person name="Marais C."/>
            <person name="Jacques M.A."/>
            <person name="Shade A."/>
            <person name="Barret M."/>
        </authorList>
    </citation>
    <scope>NUCLEOTIDE SEQUENCE [LARGE SCALE GENOMIC DNA]</scope>
    <source>
        <strain evidence="1 2">CFBP13709</strain>
    </source>
</reference>
<dbReference type="Proteomes" id="UP000610459">
    <property type="component" value="Unassembled WGS sequence"/>
</dbReference>
<proteinExistence type="predicted"/>
<sequence>MPTYYSAKNNGFYSTEVSGDSLPDDATEITQDEWLSLLQGQAEGQMITSDKKGKPVLKNYPSPTSEQYVEMASLEKSRLLAVASSSIDPLQDAVDLDIATSEEVAMLKEWKTYRVMVSRVDISKAPSIDWPKSPSSQ</sequence>
<evidence type="ECO:0000313" key="1">
    <source>
        <dbReference type="EMBL" id="MBD8129210.1"/>
    </source>
</evidence>
<name>A0ACC5PW06_ENTAG</name>
<organism evidence="1 2">
    <name type="scientific">Enterobacter agglomerans</name>
    <name type="common">Erwinia herbicola</name>
    <name type="synonym">Pantoea agglomerans</name>
    <dbReference type="NCBI Taxonomy" id="549"/>
    <lineage>
        <taxon>Bacteria</taxon>
        <taxon>Pseudomonadati</taxon>
        <taxon>Pseudomonadota</taxon>
        <taxon>Gammaproteobacteria</taxon>
        <taxon>Enterobacterales</taxon>
        <taxon>Erwiniaceae</taxon>
        <taxon>Pantoea</taxon>
        <taxon>Pantoea agglomerans group</taxon>
    </lineage>
</organism>
<dbReference type="EMBL" id="JACYNR010000045">
    <property type="protein sequence ID" value="MBD8129210.1"/>
    <property type="molecule type" value="Genomic_DNA"/>
</dbReference>
<evidence type="ECO:0000313" key="2">
    <source>
        <dbReference type="Proteomes" id="UP000610459"/>
    </source>
</evidence>